<dbReference type="Pfam" id="PF07059">
    <property type="entry name" value="EDR2_C"/>
    <property type="match status" value="1"/>
</dbReference>
<protein>
    <recommendedName>
        <fullName evidence="2">PH domain-containing protein</fullName>
    </recommendedName>
</protein>
<dbReference type="InParanoid" id="K3X2L6"/>
<reference evidence="3" key="3">
    <citation type="submission" date="2015-02" db="UniProtKB">
        <authorList>
            <consortium name="EnsemblProtists"/>
        </authorList>
    </citation>
    <scope>IDENTIFICATION</scope>
    <source>
        <strain evidence="3">DAOM BR144</strain>
    </source>
</reference>
<evidence type="ECO:0000313" key="3">
    <source>
        <dbReference type="EnsemblProtists" id="PYU1_T011465"/>
    </source>
</evidence>
<feature type="region of interest" description="Disordered" evidence="1">
    <location>
        <begin position="264"/>
        <end position="309"/>
    </location>
</feature>
<keyword evidence="4" id="KW-1185">Reference proteome</keyword>
<name>K3X2L6_GLOUD</name>
<dbReference type="EMBL" id="GL376571">
    <property type="status" value="NOT_ANNOTATED_CDS"/>
    <property type="molecule type" value="Genomic_DNA"/>
</dbReference>
<dbReference type="Gene3D" id="2.30.29.30">
    <property type="entry name" value="Pleckstrin-homology domain (PH domain)/Phosphotyrosine-binding domain (PTB)"/>
    <property type="match status" value="1"/>
</dbReference>
<dbReference type="Proteomes" id="UP000019132">
    <property type="component" value="Unassembled WGS sequence"/>
</dbReference>
<dbReference type="PANTHER" id="PTHR31558">
    <property type="entry name" value="CW14 PROTEIN"/>
    <property type="match status" value="1"/>
</dbReference>
<dbReference type="InterPro" id="IPR001849">
    <property type="entry name" value="PH_domain"/>
</dbReference>
<evidence type="ECO:0000313" key="4">
    <source>
        <dbReference type="Proteomes" id="UP000019132"/>
    </source>
</evidence>
<feature type="compositionally biased region" description="Polar residues" evidence="1">
    <location>
        <begin position="270"/>
        <end position="280"/>
    </location>
</feature>
<proteinExistence type="predicted"/>
<dbReference type="HOGENOM" id="CLU_005372_0_0_1"/>
<evidence type="ECO:0000256" key="1">
    <source>
        <dbReference type="SAM" id="MobiDB-lite"/>
    </source>
</evidence>
<dbReference type="VEuPathDB" id="FungiDB:PYU1_G011440"/>
<sequence length="705" mass="78405">MVLRNRVRLSLTQAQPRYLFSSDSQLSKNYVCGYLHKMSDGKWSKRSWHRRWFVLDRQQGILSYYRHNPANLISASPHGNIIHMDDNETEAAMPAPSTLCNQEQGRDDSSADAVPGQEARGPIDENAKDMANGSKQVAEVDQNGHHEKNQQNLLYMNKSHPWYRGEFDLNLDNVSLLFEKSLAKSAPTSYFFQVSTLSLQDIDSKRGVQYKLCADNEADYDLWTHAISTAINRKHTLAAPRDGAPVLSHQQLYRQRLLQEQQLRHDQEECSSSAVSTPTLSVGDLRSPKVNTGDVAPEKPVASPPKPKLPPIITHFPPPTPAHSNWRLEVTVDGTKQCMILGFVVNMIALKCLAPEHVVGKFFVCIAITVGYVLSIYNPVSRYGLQPGFGQERRRSGSTGLFHDDAGAHNGVNTAVLGTDVAHPGVLYGGIPVGGAAKKFSMGSSMTRTEMLESGRSTNVPHSWSTTRGETFAIRSIDYKKTKRKEASLPALFEFIGCDLIRTGGKVDLISQRVELPEEYADEKIFIINAQLPSYAPSVWGDASSNGPGFSLVLYWKIPKEVHEELKNPSTPALRLLKRFLNAGNDTSLTDRFKVIAQVTNQDECGITGMGKKLLASHNSTPVLTRPQHRIYHFNEGSTEIVVDIHAFSYIARRGIHLLLDKTSKLVIDIGFVLQGETEDELPEQILGCCRLDHADVQRAMDMPI</sequence>
<organism evidence="3 4">
    <name type="scientific">Globisporangium ultimum (strain ATCC 200006 / CBS 805.95 / DAOM BR144)</name>
    <name type="common">Pythium ultimum</name>
    <dbReference type="NCBI Taxonomy" id="431595"/>
    <lineage>
        <taxon>Eukaryota</taxon>
        <taxon>Sar</taxon>
        <taxon>Stramenopiles</taxon>
        <taxon>Oomycota</taxon>
        <taxon>Peronosporomycetes</taxon>
        <taxon>Pythiales</taxon>
        <taxon>Pythiaceae</taxon>
        <taxon>Globisporangium</taxon>
    </lineage>
</organism>
<dbReference type="OMA" id="YPDVMEF"/>
<dbReference type="eggNOG" id="ENOG502R18H">
    <property type="taxonomic scope" value="Eukaryota"/>
</dbReference>
<reference evidence="4" key="2">
    <citation type="submission" date="2010-04" db="EMBL/GenBank/DDBJ databases">
        <authorList>
            <person name="Buell R."/>
            <person name="Hamilton J."/>
            <person name="Hostetler J."/>
        </authorList>
    </citation>
    <scope>NUCLEOTIDE SEQUENCE [LARGE SCALE GENOMIC DNA]</scope>
    <source>
        <strain evidence="4">DAOM:BR144</strain>
    </source>
</reference>
<feature type="domain" description="PH" evidence="2">
    <location>
        <begin position="28"/>
        <end position="232"/>
    </location>
</feature>
<accession>K3X2L6</accession>
<dbReference type="STRING" id="431595.K3X2L6"/>
<dbReference type="AlphaFoldDB" id="K3X2L6"/>
<dbReference type="InterPro" id="IPR011993">
    <property type="entry name" value="PH-like_dom_sf"/>
</dbReference>
<dbReference type="InterPro" id="IPR009769">
    <property type="entry name" value="EDR2_C"/>
</dbReference>
<dbReference type="EnsemblProtists" id="PYU1_T011465">
    <property type="protein sequence ID" value="PYU1_T011465"/>
    <property type="gene ID" value="PYU1_G011440"/>
</dbReference>
<dbReference type="PANTHER" id="PTHR31558:SF3">
    <property type="entry name" value="CW14 PROTEIN"/>
    <property type="match status" value="1"/>
</dbReference>
<reference evidence="4" key="1">
    <citation type="journal article" date="2010" name="Genome Biol.">
        <title>Genome sequence of the necrotrophic plant pathogen Pythium ultimum reveals original pathogenicity mechanisms and effector repertoire.</title>
        <authorList>
            <person name="Levesque C.A."/>
            <person name="Brouwer H."/>
            <person name="Cano L."/>
            <person name="Hamilton J.P."/>
            <person name="Holt C."/>
            <person name="Huitema E."/>
            <person name="Raffaele S."/>
            <person name="Robideau G.P."/>
            <person name="Thines M."/>
            <person name="Win J."/>
            <person name="Zerillo M.M."/>
            <person name="Beakes G.W."/>
            <person name="Boore J.L."/>
            <person name="Busam D."/>
            <person name="Dumas B."/>
            <person name="Ferriera S."/>
            <person name="Fuerstenberg S.I."/>
            <person name="Gachon C.M."/>
            <person name="Gaulin E."/>
            <person name="Govers F."/>
            <person name="Grenville-Briggs L."/>
            <person name="Horner N."/>
            <person name="Hostetler J."/>
            <person name="Jiang R.H."/>
            <person name="Johnson J."/>
            <person name="Krajaejun T."/>
            <person name="Lin H."/>
            <person name="Meijer H.J."/>
            <person name="Moore B."/>
            <person name="Morris P."/>
            <person name="Phuntmart V."/>
            <person name="Puiu D."/>
            <person name="Shetty J."/>
            <person name="Stajich J.E."/>
            <person name="Tripathy S."/>
            <person name="Wawra S."/>
            <person name="van West P."/>
            <person name="Whitty B.R."/>
            <person name="Coutinho P.M."/>
            <person name="Henrissat B."/>
            <person name="Martin F."/>
            <person name="Thomas P.D."/>
            <person name="Tyler B.M."/>
            <person name="De Vries R.P."/>
            <person name="Kamoun S."/>
            <person name="Yandell M."/>
            <person name="Tisserat N."/>
            <person name="Buell C.R."/>
        </authorList>
    </citation>
    <scope>NUCLEOTIDE SEQUENCE</scope>
    <source>
        <strain evidence="4">DAOM:BR144</strain>
    </source>
</reference>
<dbReference type="PROSITE" id="PS50003">
    <property type="entry name" value="PH_DOMAIN"/>
    <property type="match status" value="1"/>
</dbReference>
<dbReference type="SUPFAM" id="SSF50729">
    <property type="entry name" value="PH domain-like"/>
    <property type="match status" value="1"/>
</dbReference>
<evidence type="ECO:0000259" key="2">
    <source>
        <dbReference type="PROSITE" id="PS50003"/>
    </source>
</evidence>
<feature type="region of interest" description="Disordered" evidence="1">
    <location>
        <begin position="92"/>
        <end position="128"/>
    </location>
</feature>
<dbReference type="SMART" id="SM00233">
    <property type="entry name" value="PH"/>
    <property type="match status" value="1"/>
</dbReference>